<dbReference type="EC" id="2.1.1.63" evidence="9"/>
<gene>
    <name evidence="12" type="ORF">H9738_11290</name>
</gene>
<evidence type="ECO:0000256" key="5">
    <source>
        <dbReference type="ARBA" id="ARBA00022679"/>
    </source>
</evidence>
<dbReference type="GO" id="GO:0005737">
    <property type="term" value="C:cytoplasm"/>
    <property type="evidence" value="ECO:0007669"/>
    <property type="project" value="UniProtKB-SubCell"/>
</dbReference>
<dbReference type="InterPro" id="IPR036217">
    <property type="entry name" value="MethylDNA_cys_MeTrfase_DNAb"/>
</dbReference>
<dbReference type="CDD" id="cd06445">
    <property type="entry name" value="ATase"/>
    <property type="match status" value="1"/>
</dbReference>
<comment type="function">
    <text evidence="9">Involved in the cellular defense against the biological effects of O6-methylguanine (O6-MeG) and O4-methylthymine (O4-MeT) in DNA. Repairs the methylated nucleobase in DNA by stoichiometrically transferring the methyl group to a cysteine residue in the enzyme. This is a suicide reaction: the enzyme is irreversibly inactivated.</text>
</comment>
<dbReference type="AlphaFoldDB" id="A0A9D1VN36"/>
<dbReference type="SUPFAM" id="SSF53155">
    <property type="entry name" value="Methylated DNA-protein cysteine methyltransferase domain"/>
    <property type="match status" value="1"/>
</dbReference>
<dbReference type="InterPro" id="IPR036631">
    <property type="entry name" value="MGMT_N_sf"/>
</dbReference>
<comment type="miscellaneous">
    <text evidence="9">This enzyme catalyzes only one turnover and therefore is not strictly catalytic. According to one definition, an enzyme is a biocatalyst that acts repeatedly and over many reaction cycles.</text>
</comment>
<evidence type="ECO:0000256" key="3">
    <source>
        <dbReference type="ARBA" id="ARBA00022490"/>
    </source>
</evidence>
<feature type="active site" description="Nucleophile; methyl group acceptor" evidence="9">
    <location>
        <position position="123"/>
    </location>
</feature>
<dbReference type="PANTHER" id="PTHR10815">
    <property type="entry name" value="METHYLATED-DNA--PROTEIN-CYSTEINE METHYLTRANSFERASE"/>
    <property type="match status" value="1"/>
</dbReference>
<protein>
    <recommendedName>
        <fullName evidence="9">Methylated-DNA--protein-cysteine methyltransferase</fullName>
        <ecNumber evidence="9">2.1.1.63</ecNumber>
    </recommendedName>
    <alternativeName>
        <fullName evidence="9">6-O-methylguanine-DNA methyltransferase</fullName>
        <shortName evidence="9">MGMT</shortName>
    </alternativeName>
    <alternativeName>
        <fullName evidence="9">O-6-methylguanine-DNA-alkyltransferase</fullName>
    </alternativeName>
</protein>
<evidence type="ECO:0000256" key="8">
    <source>
        <dbReference type="ARBA" id="ARBA00049348"/>
    </source>
</evidence>
<comment type="caution">
    <text evidence="12">The sequence shown here is derived from an EMBL/GenBank/DDBJ whole genome shotgun (WGS) entry which is preliminary data.</text>
</comment>
<comment type="catalytic activity">
    <reaction evidence="8 9">
        <text>a 6-O-methyl-2'-deoxyguanosine in DNA + L-cysteinyl-[protein] = S-methyl-L-cysteinyl-[protein] + a 2'-deoxyguanosine in DNA</text>
        <dbReference type="Rhea" id="RHEA:24000"/>
        <dbReference type="Rhea" id="RHEA-COMP:10131"/>
        <dbReference type="Rhea" id="RHEA-COMP:10132"/>
        <dbReference type="Rhea" id="RHEA-COMP:11367"/>
        <dbReference type="Rhea" id="RHEA-COMP:11368"/>
        <dbReference type="ChEBI" id="CHEBI:29950"/>
        <dbReference type="ChEBI" id="CHEBI:82612"/>
        <dbReference type="ChEBI" id="CHEBI:85445"/>
        <dbReference type="ChEBI" id="CHEBI:85448"/>
        <dbReference type="EC" id="2.1.1.63"/>
    </reaction>
</comment>
<keyword evidence="4 9" id="KW-0489">Methyltransferase</keyword>
<keyword evidence="6 9" id="KW-0227">DNA damage</keyword>
<evidence type="ECO:0000256" key="2">
    <source>
        <dbReference type="ARBA" id="ARBA00008711"/>
    </source>
</evidence>
<accession>A0A9D1VN36</accession>
<keyword evidence="7 9" id="KW-0234">DNA repair</keyword>
<dbReference type="GO" id="GO:0032259">
    <property type="term" value="P:methylation"/>
    <property type="evidence" value="ECO:0007669"/>
    <property type="project" value="UniProtKB-KW"/>
</dbReference>
<dbReference type="InterPro" id="IPR014048">
    <property type="entry name" value="MethylDNA_cys_MeTrfase_DNA-bd"/>
</dbReference>
<comment type="similarity">
    <text evidence="2 9">Belongs to the MGMT family.</text>
</comment>
<dbReference type="InterPro" id="IPR001497">
    <property type="entry name" value="MethylDNA_cys_MeTrfase_AS"/>
</dbReference>
<dbReference type="NCBIfam" id="TIGR00589">
    <property type="entry name" value="ogt"/>
    <property type="match status" value="1"/>
</dbReference>
<evidence type="ECO:0000256" key="4">
    <source>
        <dbReference type="ARBA" id="ARBA00022603"/>
    </source>
</evidence>
<dbReference type="PROSITE" id="PS00374">
    <property type="entry name" value="MGMT"/>
    <property type="match status" value="1"/>
</dbReference>
<dbReference type="GO" id="GO:0006307">
    <property type="term" value="P:DNA alkylation repair"/>
    <property type="evidence" value="ECO:0007669"/>
    <property type="project" value="UniProtKB-UniRule"/>
</dbReference>
<reference evidence="12" key="2">
    <citation type="submission" date="2021-04" db="EMBL/GenBank/DDBJ databases">
        <authorList>
            <person name="Gilroy R."/>
        </authorList>
    </citation>
    <scope>NUCLEOTIDE SEQUENCE</scope>
    <source>
        <strain evidence="12">ChiHjej12B11-1927</strain>
    </source>
</reference>
<sequence>MIYGEIYQSPIGALTILSGDKGIKAIKFYEDEKVKVQGRTNEMTRWAVKELEEYFQGKRKAFTVPCVPQGTDFQKRVWEALTQIPYGETRTYKEIAAAAGNSKASRAVGMANNRNPIPIIIPCHRVIGTNGSLTGYAGGLNVKEYLLKLERENCDEN</sequence>
<dbReference type="Gene3D" id="1.10.10.10">
    <property type="entry name" value="Winged helix-like DNA-binding domain superfamily/Winged helix DNA-binding domain"/>
    <property type="match status" value="1"/>
</dbReference>
<evidence type="ECO:0000259" key="11">
    <source>
        <dbReference type="Pfam" id="PF02870"/>
    </source>
</evidence>
<dbReference type="GO" id="GO:0003908">
    <property type="term" value="F:methylated-DNA-[protein]-cysteine S-methyltransferase activity"/>
    <property type="evidence" value="ECO:0007669"/>
    <property type="project" value="UniProtKB-UniRule"/>
</dbReference>
<organism evidence="12 13">
    <name type="scientific">Candidatus Blautia pullistercoris</name>
    <dbReference type="NCBI Taxonomy" id="2838499"/>
    <lineage>
        <taxon>Bacteria</taxon>
        <taxon>Bacillati</taxon>
        <taxon>Bacillota</taxon>
        <taxon>Clostridia</taxon>
        <taxon>Lachnospirales</taxon>
        <taxon>Lachnospiraceae</taxon>
        <taxon>Blautia</taxon>
    </lineage>
</organism>
<feature type="domain" description="Methylguanine DNA methyltransferase ribonuclease-like" evidence="11">
    <location>
        <begin position="2"/>
        <end position="65"/>
    </location>
</feature>
<comment type="catalytic activity">
    <reaction evidence="1 9">
        <text>a 4-O-methyl-thymidine in DNA + L-cysteinyl-[protein] = a thymidine in DNA + S-methyl-L-cysteinyl-[protein]</text>
        <dbReference type="Rhea" id="RHEA:53428"/>
        <dbReference type="Rhea" id="RHEA-COMP:10131"/>
        <dbReference type="Rhea" id="RHEA-COMP:10132"/>
        <dbReference type="Rhea" id="RHEA-COMP:13555"/>
        <dbReference type="Rhea" id="RHEA-COMP:13556"/>
        <dbReference type="ChEBI" id="CHEBI:29950"/>
        <dbReference type="ChEBI" id="CHEBI:82612"/>
        <dbReference type="ChEBI" id="CHEBI:137386"/>
        <dbReference type="ChEBI" id="CHEBI:137387"/>
        <dbReference type="EC" id="2.1.1.63"/>
    </reaction>
</comment>
<dbReference type="HAMAP" id="MF_00772">
    <property type="entry name" value="OGT"/>
    <property type="match status" value="1"/>
</dbReference>
<evidence type="ECO:0000313" key="13">
    <source>
        <dbReference type="Proteomes" id="UP000824230"/>
    </source>
</evidence>
<dbReference type="PANTHER" id="PTHR10815:SF5">
    <property type="entry name" value="METHYLATED-DNA--PROTEIN-CYSTEINE METHYLTRANSFERASE"/>
    <property type="match status" value="1"/>
</dbReference>
<feature type="domain" description="Methylated-DNA-[protein]-cysteine S-methyltransferase DNA binding" evidence="10">
    <location>
        <begin position="72"/>
        <end position="151"/>
    </location>
</feature>
<evidence type="ECO:0000256" key="7">
    <source>
        <dbReference type="ARBA" id="ARBA00023204"/>
    </source>
</evidence>
<name>A0A9D1VN36_9FIRM</name>
<dbReference type="SUPFAM" id="SSF46767">
    <property type="entry name" value="Methylated DNA-protein cysteine methyltransferase, C-terminal domain"/>
    <property type="match status" value="1"/>
</dbReference>
<dbReference type="Proteomes" id="UP000824230">
    <property type="component" value="Unassembled WGS sequence"/>
</dbReference>
<dbReference type="Pfam" id="PF02870">
    <property type="entry name" value="Methyltransf_1N"/>
    <property type="match status" value="1"/>
</dbReference>
<dbReference type="InterPro" id="IPR023546">
    <property type="entry name" value="MGMT"/>
</dbReference>
<evidence type="ECO:0000256" key="1">
    <source>
        <dbReference type="ARBA" id="ARBA00001286"/>
    </source>
</evidence>
<keyword evidence="3 9" id="KW-0963">Cytoplasm</keyword>
<comment type="subcellular location">
    <subcellularLocation>
        <location evidence="9">Cytoplasm</location>
    </subcellularLocation>
</comment>
<dbReference type="InterPro" id="IPR036388">
    <property type="entry name" value="WH-like_DNA-bd_sf"/>
</dbReference>
<dbReference type="Gene3D" id="3.30.160.70">
    <property type="entry name" value="Methylated DNA-protein cysteine methyltransferase domain"/>
    <property type="match status" value="1"/>
</dbReference>
<evidence type="ECO:0000256" key="9">
    <source>
        <dbReference type="HAMAP-Rule" id="MF_00772"/>
    </source>
</evidence>
<reference evidence="12" key="1">
    <citation type="journal article" date="2021" name="PeerJ">
        <title>Extensive microbial diversity within the chicken gut microbiome revealed by metagenomics and culture.</title>
        <authorList>
            <person name="Gilroy R."/>
            <person name="Ravi A."/>
            <person name="Getino M."/>
            <person name="Pursley I."/>
            <person name="Horton D.L."/>
            <person name="Alikhan N.F."/>
            <person name="Baker D."/>
            <person name="Gharbi K."/>
            <person name="Hall N."/>
            <person name="Watson M."/>
            <person name="Adriaenssens E.M."/>
            <person name="Foster-Nyarko E."/>
            <person name="Jarju S."/>
            <person name="Secka A."/>
            <person name="Antonio M."/>
            <person name="Oren A."/>
            <person name="Chaudhuri R.R."/>
            <person name="La Ragione R."/>
            <person name="Hildebrand F."/>
            <person name="Pallen M.J."/>
        </authorList>
    </citation>
    <scope>NUCLEOTIDE SEQUENCE</scope>
    <source>
        <strain evidence="12">ChiHjej12B11-1927</strain>
    </source>
</reference>
<evidence type="ECO:0000259" key="10">
    <source>
        <dbReference type="Pfam" id="PF01035"/>
    </source>
</evidence>
<evidence type="ECO:0000313" key="12">
    <source>
        <dbReference type="EMBL" id="HIX38431.1"/>
    </source>
</evidence>
<evidence type="ECO:0000256" key="6">
    <source>
        <dbReference type="ARBA" id="ARBA00022763"/>
    </source>
</evidence>
<dbReference type="FunFam" id="1.10.10.10:FF:000214">
    <property type="entry name" value="Methylated-DNA--protein-cysteine methyltransferase"/>
    <property type="match status" value="1"/>
</dbReference>
<dbReference type="Pfam" id="PF01035">
    <property type="entry name" value="DNA_binding_1"/>
    <property type="match status" value="1"/>
</dbReference>
<proteinExistence type="inferred from homology"/>
<keyword evidence="5 9" id="KW-0808">Transferase</keyword>
<dbReference type="EMBL" id="DXFG01000250">
    <property type="protein sequence ID" value="HIX38431.1"/>
    <property type="molecule type" value="Genomic_DNA"/>
</dbReference>
<dbReference type="InterPro" id="IPR008332">
    <property type="entry name" value="MethylG_MeTrfase_N"/>
</dbReference>